<sequence length="82" mass="9587">MPARPYKPKDKAKAEVAVLVFERWILARLRRQTFFSLAELNQCIQVLLEDLNSKPFKQLPGTRKQAFKRQDQPVLRPLPSLL</sequence>
<gene>
    <name evidence="2" type="ORF">BCF53_13211</name>
</gene>
<evidence type="ECO:0000313" key="3">
    <source>
        <dbReference type="Proteomes" id="UP000295793"/>
    </source>
</evidence>
<proteinExistence type="predicted"/>
<dbReference type="AlphaFoldDB" id="A0A4V2UID3"/>
<protein>
    <recommendedName>
        <fullName evidence="4">Integrase-like protein</fullName>
    </recommendedName>
</protein>
<dbReference type="Proteomes" id="UP000295793">
    <property type="component" value="Unassembled WGS sequence"/>
</dbReference>
<keyword evidence="3" id="KW-1185">Reference proteome</keyword>
<feature type="region of interest" description="Disordered" evidence="1">
    <location>
        <begin position="62"/>
        <end position="82"/>
    </location>
</feature>
<evidence type="ECO:0000256" key="1">
    <source>
        <dbReference type="SAM" id="MobiDB-lite"/>
    </source>
</evidence>
<organism evidence="2 3">
    <name type="scientific">Reinekea marinisedimentorum</name>
    <dbReference type="NCBI Taxonomy" id="230495"/>
    <lineage>
        <taxon>Bacteria</taxon>
        <taxon>Pseudomonadati</taxon>
        <taxon>Pseudomonadota</taxon>
        <taxon>Gammaproteobacteria</taxon>
        <taxon>Oceanospirillales</taxon>
        <taxon>Saccharospirillaceae</taxon>
        <taxon>Reinekea</taxon>
    </lineage>
</organism>
<name>A0A4V2UID3_9GAMM</name>
<evidence type="ECO:0000313" key="2">
    <source>
        <dbReference type="EMBL" id="TCS35690.1"/>
    </source>
</evidence>
<evidence type="ECO:0008006" key="4">
    <source>
        <dbReference type="Google" id="ProtNLM"/>
    </source>
</evidence>
<dbReference type="EMBL" id="SLZR01000032">
    <property type="protein sequence ID" value="TCS35690.1"/>
    <property type="molecule type" value="Genomic_DNA"/>
</dbReference>
<comment type="caution">
    <text evidence="2">The sequence shown here is derived from an EMBL/GenBank/DDBJ whole genome shotgun (WGS) entry which is preliminary data.</text>
</comment>
<accession>A0A4V2UID3</accession>
<reference evidence="2 3" key="1">
    <citation type="submission" date="2019-03" db="EMBL/GenBank/DDBJ databases">
        <title>Genomic Encyclopedia of Archaeal and Bacterial Type Strains, Phase II (KMG-II): from individual species to whole genera.</title>
        <authorList>
            <person name="Goeker M."/>
        </authorList>
    </citation>
    <scope>NUCLEOTIDE SEQUENCE [LARGE SCALE GENOMIC DNA]</scope>
    <source>
        <strain evidence="2 3">DSM 15388</strain>
    </source>
</reference>